<feature type="binding site" description="axial binding residue" evidence="20">
    <location>
        <position position="94"/>
    </location>
    <ligand>
        <name>heme</name>
        <dbReference type="ChEBI" id="CHEBI:30413"/>
    </ligand>
    <ligandPart>
        <name>Fe</name>
        <dbReference type="ChEBI" id="CHEBI:18248"/>
    </ligandPart>
</feature>
<evidence type="ECO:0000256" key="13">
    <source>
        <dbReference type="ARBA" id="ARBA00023002"/>
    </source>
</evidence>
<dbReference type="PANTHER" id="PTHR12863:SF1">
    <property type="entry name" value="FATTY ACID 2-HYDROXYLASE"/>
    <property type="match status" value="1"/>
</dbReference>
<keyword evidence="11 19" id="KW-0862">Zinc</keyword>
<evidence type="ECO:0000256" key="16">
    <source>
        <dbReference type="ARBA" id="ARBA00023136"/>
    </source>
</evidence>
<feature type="binding site" evidence="19">
    <location>
        <position position="303"/>
    </location>
    <ligand>
        <name>Zn(2+)</name>
        <dbReference type="ChEBI" id="CHEBI:29105"/>
        <label>1</label>
    </ligand>
</feature>
<evidence type="ECO:0000256" key="5">
    <source>
        <dbReference type="ARBA" id="ARBA00022516"/>
    </source>
</evidence>
<feature type="binding site" evidence="19">
    <location>
        <position position="218"/>
    </location>
    <ligand>
        <name>Zn(2+)</name>
        <dbReference type="ChEBI" id="CHEBI:29105"/>
        <label>1</label>
    </ligand>
</feature>
<dbReference type="GO" id="GO:0005789">
    <property type="term" value="C:endoplasmic reticulum membrane"/>
    <property type="evidence" value="ECO:0007669"/>
    <property type="project" value="UniProtKB-SubCell"/>
</dbReference>
<dbReference type="CTD" id="79152"/>
<dbReference type="SUPFAM" id="SSF55856">
    <property type="entry name" value="Cytochrome b5-like heme/steroid binding domain"/>
    <property type="match status" value="1"/>
</dbReference>
<feature type="binding site" evidence="19">
    <location>
        <position position="324"/>
    </location>
    <ligand>
        <name>Zn(2+)</name>
        <dbReference type="ChEBI" id="CHEBI:29105"/>
        <label>1</label>
    </ligand>
</feature>
<dbReference type="InterPro" id="IPR036400">
    <property type="entry name" value="Cyt_B5-like_heme/steroid_sf"/>
</dbReference>
<keyword evidence="5 18" id="KW-0444">Lipid biosynthesis</keyword>
<feature type="binding site" evidence="19">
    <location>
        <position position="323"/>
    </location>
    <ligand>
        <name>Zn(2+)</name>
        <dbReference type="ChEBI" id="CHEBI:29105"/>
        <label>1</label>
    </ligand>
</feature>
<dbReference type="Proteomes" id="UP000515204">
    <property type="component" value="Unplaced"/>
</dbReference>
<comment type="cofactor">
    <cofactor evidence="20">
        <name>Fe cation</name>
        <dbReference type="ChEBI" id="CHEBI:24875"/>
    </cofactor>
</comment>
<comment type="similarity">
    <text evidence="4 18">Belongs to the sterol desaturase family. SCS7 subfamily.</text>
</comment>
<dbReference type="GO" id="GO:0005506">
    <property type="term" value="F:iron ion binding"/>
    <property type="evidence" value="ECO:0007669"/>
    <property type="project" value="UniProtKB-UniRule"/>
</dbReference>
<dbReference type="InterPro" id="IPR018506">
    <property type="entry name" value="Cyt_B5_heme-BS"/>
</dbReference>
<dbReference type="Gene3D" id="3.10.120.10">
    <property type="entry name" value="Cytochrome b5-like heme/steroid binding domain"/>
    <property type="match status" value="1"/>
</dbReference>
<keyword evidence="12 21" id="KW-1133">Transmembrane helix</keyword>
<evidence type="ECO:0000256" key="17">
    <source>
        <dbReference type="ARBA" id="ARBA00023160"/>
    </source>
</evidence>
<feature type="binding site" evidence="19">
    <location>
        <position position="299"/>
    </location>
    <ligand>
        <name>Zn(2+)</name>
        <dbReference type="ChEBI" id="CHEBI:29105"/>
        <label>1</label>
    </ligand>
</feature>
<dbReference type="GO" id="GO:0020037">
    <property type="term" value="F:heme binding"/>
    <property type="evidence" value="ECO:0007669"/>
    <property type="project" value="InterPro"/>
</dbReference>
<dbReference type="InterPro" id="IPR001199">
    <property type="entry name" value="Cyt_B5-like_heme/steroid-bd"/>
</dbReference>
<evidence type="ECO:0000256" key="1">
    <source>
        <dbReference type="ARBA" id="ARBA00004477"/>
    </source>
</evidence>
<dbReference type="PIRSF" id="PIRSF005149">
    <property type="entry name" value="IPC-B_HD"/>
    <property type="match status" value="1"/>
</dbReference>
<feature type="binding site" evidence="19">
    <location>
        <position position="241"/>
    </location>
    <ligand>
        <name>Zn(2+)</name>
        <dbReference type="ChEBI" id="CHEBI:29105"/>
        <label>1</label>
    </ligand>
</feature>
<evidence type="ECO:0000256" key="10">
    <source>
        <dbReference type="ARBA" id="ARBA00022832"/>
    </source>
</evidence>
<protein>
    <recommendedName>
        <fullName evidence="18">Fatty acid 2-hydroxylase</fullName>
        <ecNumber evidence="18">1.-.-.-</ecNumber>
    </recommendedName>
</protein>
<evidence type="ECO:0000256" key="3">
    <source>
        <dbReference type="ARBA" id="ARBA00005189"/>
    </source>
</evidence>
<evidence type="ECO:0000256" key="15">
    <source>
        <dbReference type="ARBA" id="ARBA00023098"/>
    </source>
</evidence>
<keyword evidence="9 18" id="KW-0256">Endoplasmic reticulum</keyword>
<keyword evidence="13 18" id="KW-0560">Oxidoreductase</keyword>
<dbReference type="GO" id="GO:0080132">
    <property type="term" value="F:fatty acid 2-hydroxylase activity"/>
    <property type="evidence" value="ECO:0007669"/>
    <property type="project" value="InterPro"/>
</dbReference>
<feature type="domain" description="Cytochrome b5 heme-binding" evidence="22">
    <location>
        <begin position="45"/>
        <end position="111"/>
    </location>
</feature>
<proteinExistence type="inferred from homology"/>
<dbReference type="RefSeq" id="XP_014475462.1">
    <property type="nucleotide sequence ID" value="XM_014619976.1"/>
</dbReference>
<keyword evidence="14 18" id="KW-0408">Iron</keyword>
<dbReference type="AlphaFoldDB" id="A0A6P3XB27"/>
<dbReference type="EC" id="1.-.-.-" evidence="18"/>
<feature type="binding site" evidence="19">
    <location>
        <position position="320"/>
    </location>
    <ligand>
        <name>Zn(2+)</name>
        <dbReference type="ChEBI" id="CHEBI:29105"/>
        <label>1</label>
    </ligand>
</feature>
<keyword evidence="6 20" id="KW-0349">Heme</keyword>
<keyword evidence="16 18" id="KW-0472">Membrane</keyword>
<evidence type="ECO:0000256" key="8">
    <source>
        <dbReference type="ARBA" id="ARBA00022723"/>
    </source>
</evidence>
<dbReference type="PROSITE" id="PS50255">
    <property type="entry name" value="CYTOCHROME_B5_2"/>
    <property type="match status" value="1"/>
</dbReference>
<evidence type="ECO:0000256" key="19">
    <source>
        <dbReference type="PIRSR" id="PIRSR005149-1"/>
    </source>
</evidence>
<comment type="pathway">
    <text evidence="2">Sphingolipid metabolism.</text>
</comment>
<reference evidence="24" key="1">
    <citation type="submission" date="2025-08" db="UniProtKB">
        <authorList>
            <consortium name="RefSeq"/>
        </authorList>
    </citation>
    <scope>IDENTIFICATION</scope>
</reference>
<dbReference type="Pfam" id="PF00173">
    <property type="entry name" value="Cyt-b5"/>
    <property type="match status" value="1"/>
</dbReference>
<comment type="pathway">
    <text evidence="3">Lipid metabolism.</text>
</comment>
<feature type="transmembrane region" description="Helical" evidence="21">
    <location>
        <begin position="165"/>
        <end position="188"/>
    </location>
</feature>
<dbReference type="KEGG" id="dqu:106744865"/>
<name>A0A6P3XB27_DINQU</name>
<dbReference type="OrthoDB" id="2204368at2759"/>
<feature type="transmembrane region" description="Helical" evidence="21">
    <location>
        <begin position="254"/>
        <end position="272"/>
    </location>
</feature>
<dbReference type="InterPro" id="IPR014430">
    <property type="entry name" value="Scs7"/>
</dbReference>
<evidence type="ECO:0000256" key="7">
    <source>
        <dbReference type="ARBA" id="ARBA00022692"/>
    </source>
</evidence>
<dbReference type="GeneID" id="106744865"/>
<evidence type="ECO:0000256" key="11">
    <source>
        <dbReference type="ARBA" id="ARBA00022833"/>
    </source>
</evidence>
<keyword evidence="10 18" id="KW-0276">Fatty acid metabolism</keyword>
<comment type="subcellular location">
    <subcellularLocation>
        <location evidence="1">Endoplasmic reticulum membrane</location>
        <topology evidence="1">Multi-pass membrane protein</topology>
    </subcellularLocation>
</comment>
<keyword evidence="17 18" id="KW-0275">Fatty acid biosynthesis</keyword>
<evidence type="ECO:0000256" key="14">
    <source>
        <dbReference type="ARBA" id="ARBA00023004"/>
    </source>
</evidence>
<feature type="transmembrane region" description="Helical" evidence="21">
    <location>
        <begin position="200"/>
        <end position="217"/>
    </location>
</feature>
<dbReference type="InterPro" id="IPR006694">
    <property type="entry name" value="Fatty_acid_hydroxylase"/>
</dbReference>
<evidence type="ECO:0000256" key="12">
    <source>
        <dbReference type="ARBA" id="ARBA00022989"/>
    </source>
</evidence>
<evidence type="ECO:0000256" key="6">
    <source>
        <dbReference type="ARBA" id="ARBA00022617"/>
    </source>
</evidence>
<evidence type="ECO:0000256" key="4">
    <source>
        <dbReference type="ARBA" id="ARBA00005747"/>
    </source>
</evidence>
<keyword evidence="8 18" id="KW-0479">Metal-binding</keyword>
<evidence type="ECO:0000256" key="20">
    <source>
        <dbReference type="PIRSR" id="PIRSR005149-50"/>
    </source>
</evidence>
<evidence type="ECO:0000256" key="2">
    <source>
        <dbReference type="ARBA" id="ARBA00004991"/>
    </source>
</evidence>
<feature type="binding site" evidence="19">
    <location>
        <position position="244"/>
    </location>
    <ligand>
        <name>Zn(2+)</name>
        <dbReference type="ChEBI" id="CHEBI:29105"/>
        <label>1</label>
    </ligand>
</feature>
<accession>A0A6P3XB27</accession>
<dbReference type="PANTHER" id="PTHR12863">
    <property type="entry name" value="FATTY ACID HYDROXYLASE"/>
    <property type="match status" value="1"/>
</dbReference>
<evidence type="ECO:0000256" key="18">
    <source>
        <dbReference type="PIRNR" id="PIRNR005149"/>
    </source>
</evidence>
<keyword evidence="23" id="KW-1185">Reference proteome</keyword>
<evidence type="ECO:0000256" key="9">
    <source>
        <dbReference type="ARBA" id="ARBA00022824"/>
    </source>
</evidence>
<feature type="binding site" description="axial binding residue" evidence="20">
    <location>
        <position position="70"/>
    </location>
    <ligand>
        <name>heme</name>
        <dbReference type="ChEBI" id="CHEBI:30413"/>
    </ligand>
    <ligandPart>
        <name>Fe</name>
        <dbReference type="ChEBI" id="CHEBI:18248"/>
    </ligandPart>
</feature>
<dbReference type="PROSITE" id="PS00191">
    <property type="entry name" value="CYTOCHROME_B5_1"/>
    <property type="match status" value="1"/>
</dbReference>
<feature type="binding site" evidence="19">
    <location>
        <position position="245"/>
    </location>
    <ligand>
        <name>Zn(2+)</name>
        <dbReference type="ChEBI" id="CHEBI:29105"/>
        <label>1</label>
    </ligand>
</feature>
<evidence type="ECO:0000313" key="23">
    <source>
        <dbReference type="Proteomes" id="UP000515204"/>
    </source>
</evidence>
<keyword evidence="15 18" id="KW-0443">Lipid metabolism</keyword>
<organism evidence="23 24">
    <name type="scientific">Dinoponera quadriceps</name>
    <name type="common">South American ant</name>
    <dbReference type="NCBI Taxonomy" id="609295"/>
    <lineage>
        <taxon>Eukaryota</taxon>
        <taxon>Metazoa</taxon>
        <taxon>Ecdysozoa</taxon>
        <taxon>Arthropoda</taxon>
        <taxon>Hexapoda</taxon>
        <taxon>Insecta</taxon>
        <taxon>Pterygota</taxon>
        <taxon>Neoptera</taxon>
        <taxon>Endopterygota</taxon>
        <taxon>Hymenoptera</taxon>
        <taxon>Apocrita</taxon>
        <taxon>Aculeata</taxon>
        <taxon>Formicoidea</taxon>
        <taxon>Formicidae</taxon>
        <taxon>Ponerinae</taxon>
        <taxon>Ponerini</taxon>
        <taxon>Dinoponera</taxon>
    </lineage>
</organism>
<evidence type="ECO:0000313" key="24">
    <source>
        <dbReference type="RefSeq" id="XP_014475462.1"/>
    </source>
</evidence>
<feature type="binding site" evidence="19">
    <location>
        <position position="223"/>
    </location>
    <ligand>
        <name>Zn(2+)</name>
        <dbReference type="ChEBI" id="CHEBI:29105"/>
        <label>1</label>
    </ligand>
</feature>
<gene>
    <name evidence="24" type="primary">LOC106744865</name>
</gene>
<evidence type="ECO:0000259" key="22">
    <source>
        <dbReference type="PROSITE" id="PS50255"/>
    </source>
</evidence>
<dbReference type="Pfam" id="PF04116">
    <property type="entry name" value="FA_hydroxylase"/>
    <property type="match status" value="1"/>
</dbReference>
<evidence type="ECO:0000256" key="21">
    <source>
        <dbReference type="SAM" id="Phobius"/>
    </source>
</evidence>
<keyword evidence="7 21" id="KW-0812">Transmembrane</keyword>
<comment type="function">
    <text evidence="18">Catalyzes stereospecific hydroxylation of free fatty acids at the C-2 position to produce (R)-2-hydroxy fatty acids, which are building blocks of sphingolipids and glycosphingolipids common in neural tissue and epidermis. Plays an essential role in the synthesis of galactosphingolipids of the myelin sheath. Responsible for the synthesis of sphingolipids and glycosphingolipids involved in the formation of epidermal lamellar bodies critical for skin permeability barrier. Participates in the synthesis of glycosphingolipids and a fraction of type II wax diesters in sebaceous gland, specifically regulating hair follicle homeostasis. Involved in the synthesis of sphingolipids of plasma membrane rafts, controlling lipid raft mobility and trafficking of raft-associated proteins.</text>
</comment>
<sequence length="358" mass="42088">MDNQDKDFDNKLYFKCVNVRDTEATDDVICANKMDTCRSGNVTANMKGTSEFFVKYRGRVYDVNSFLNNHPGGKNTLGRFKDQVLDGALVRHPHSKSAYYLLEEFAVHRQERYNECEDLVNWDAPILRQVGLMGDRYWEWVNLPVNRPIRFFQSDILEILSITPWYLVPIVWIPIVTYFIYVGCVLNISTNLVVSSQRILMSFTLGILIWTIMEYFVHRKIFHLKPPHNSKLLITLHFLFHGNHHKAPLDGRRLVFPPVFSVIVAGILWYIYKAIFPVTMAHLIAAGNIMGYLCYDLTHYYLHYGAPKIDSYLYTMKRRHNYHHFIYHEQGFGVTSELWDRLLNTDLILRKLDKPLLW</sequence>
<dbReference type="GO" id="GO:0006633">
    <property type="term" value="P:fatty acid biosynthetic process"/>
    <property type="evidence" value="ECO:0007669"/>
    <property type="project" value="UniProtKB-KW"/>
</dbReference>
<comment type="cofactor">
    <cofactor evidence="18 19">
        <name>Zn(2+)</name>
        <dbReference type="ChEBI" id="CHEBI:29105"/>
    </cofactor>
    <text evidence="18 19">Binds 2 Zn(2+) ions per subunit that likely form a catalytic dimetal center.</text>
</comment>